<dbReference type="InterPro" id="IPR050700">
    <property type="entry name" value="YIM1/Zinc_Alcohol_DH_Fams"/>
</dbReference>
<dbReference type="CDD" id="cd08267">
    <property type="entry name" value="MDR1"/>
    <property type="match status" value="1"/>
</dbReference>
<dbReference type="EMBL" id="JAGUCO010000017">
    <property type="protein sequence ID" value="MBS2099974.1"/>
    <property type="molecule type" value="Genomic_DNA"/>
</dbReference>
<evidence type="ECO:0000313" key="2">
    <source>
        <dbReference type="EMBL" id="MBS2099974.1"/>
    </source>
</evidence>
<accession>A0ABS5JYH5</accession>
<dbReference type="Pfam" id="PF08240">
    <property type="entry name" value="ADH_N"/>
    <property type="match status" value="1"/>
</dbReference>
<dbReference type="PANTHER" id="PTHR11695">
    <property type="entry name" value="ALCOHOL DEHYDROGENASE RELATED"/>
    <property type="match status" value="1"/>
</dbReference>
<evidence type="ECO:0000259" key="1">
    <source>
        <dbReference type="SMART" id="SM00829"/>
    </source>
</evidence>
<dbReference type="SUPFAM" id="SSF51735">
    <property type="entry name" value="NAD(P)-binding Rossmann-fold domains"/>
    <property type="match status" value="1"/>
</dbReference>
<reference evidence="2 3" key="1">
    <citation type="journal article" date="2015" name="Int. J. Syst. Evol. Microbiol.">
        <title>Carboxylicivirga linearis sp. nov., isolated from a sea cucumber culture pond.</title>
        <authorList>
            <person name="Wang F.Q."/>
            <person name="Zhou Y.X."/>
            <person name="Lin X.Z."/>
            <person name="Chen G.J."/>
            <person name="Du Z.J."/>
        </authorList>
    </citation>
    <scope>NUCLEOTIDE SEQUENCE [LARGE SCALE GENOMIC DNA]</scope>
    <source>
        <strain evidence="2 3">FB218</strain>
    </source>
</reference>
<dbReference type="InterPro" id="IPR013154">
    <property type="entry name" value="ADH-like_N"/>
</dbReference>
<comment type="caution">
    <text evidence="2">The sequence shown here is derived from an EMBL/GenBank/DDBJ whole genome shotgun (WGS) entry which is preliminary data.</text>
</comment>
<dbReference type="SMART" id="SM00829">
    <property type="entry name" value="PKS_ER"/>
    <property type="match status" value="1"/>
</dbReference>
<dbReference type="SUPFAM" id="SSF50129">
    <property type="entry name" value="GroES-like"/>
    <property type="match status" value="1"/>
</dbReference>
<protein>
    <submittedName>
        <fullName evidence="2">NAD(P)-dependent alcohol dehydrogenase</fullName>
    </submittedName>
</protein>
<dbReference type="Gene3D" id="3.40.50.720">
    <property type="entry name" value="NAD(P)-binding Rossmann-like Domain"/>
    <property type="match status" value="1"/>
</dbReference>
<proteinExistence type="predicted"/>
<organism evidence="2 3">
    <name type="scientific">Carboxylicivirga linearis</name>
    <dbReference type="NCBI Taxonomy" id="1628157"/>
    <lineage>
        <taxon>Bacteria</taxon>
        <taxon>Pseudomonadati</taxon>
        <taxon>Bacteroidota</taxon>
        <taxon>Bacteroidia</taxon>
        <taxon>Marinilabiliales</taxon>
        <taxon>Marinilabiliaceae</taxon>
        <taxon>Carboxylicivirga</taxon>
    </lineage>
</organism>
<sequence length="323" mass="35999">MKASYYTKYGSSDVLEIKEIPKPQPGDKEILVQVYAATVNRTDCAMLTAELWIMRLLTGLNSPKNPVLGTDFAGIVVDIGKKVTRFKPGDRIFGFDDMGLSSHAEYLCLSENKAIGHIHESMSFETAAALSEGAHYAYNFINKIDIKEGDHILVNGGTGAIGSAAIQLLVHYGAVITATCRKEHSDLVLQLGATQTINYEEEDFTQKEFQYNYIFDMVGKSTFYKCKKILKPRGIYLSSELGPYAQNAFLAFWDLFSNGKNVKFPFPSNPQASINLINQLAKQEAFKPVIDKTYPFNQIKQAFEYVLSANKVGNVVIRINTDE</sequence>
<name>A0ABS5JYH5_9BACT</name>
<gene>
    <name evidence="2" type="ORF">KEM10_16925</name>
</gene>
<dbReference type="InterPro" id="IPR011032">
    <property type="entry name" value="GroES-like_sf"/>
</dbReference>
<dbReference type="PANTHER" id="PTHR11695:SF648">
    <property type="entry name" value="ZINC-BINDING OXIDOREDUCTASE"/>
    <property type="match status" value="1"/>
</dbReference>
<keyword evidence="3" id="KW-1185">Reference proteome</keyword>
<dbReference type="Gene3D" id="3.90.180.10">
    <property type="entry name" value="Medium-chain alcohol dehydrogenases, catalytic domain"/>
    <property type="match status" value="1"/>
</dbReference>
<evidence type="ECO:0000313" key="3">
    <source>
        <dbReference type="Proteomes" id="UP000708576"/>
    </source>
</evidence>
<dbReference type="Proteomes" id="UP000708576">
    <property type="component" value="Unassembled WGS sequence"/>
</dbReference>
<dbReference type="Pfam" id="PF13602">
    <property type="entry name" value="ADH_zinc_N_2"/>
    <property type="match status" value="1"/>
</dbReference>
<dbReference type="RefSeq" id="WP_212217216.1">
    <property type="nucleotide sequence ID" value="NZ_JAGUCO010000017.1"/>
</dbReference>
<dbReference type="InterPro" id="IPR020843">
    <property type="entry name" value="ER"/>
</dbReference>
<dbReference type="InterPro" id="IPR036291">
    <property type="entry name" value="NAD(P)-bd_dom_sf"/>
</dbReference>
<feature type="domain" description="Enoyl reductase (ER)" evidence="1">
    <location>
        <begin position="10"/>
        <end position="317"/>
    </location>
</feature>